<proteinExistence type="predicted"/>
<dbReference type="Proteomes" id="UP000030108">
    <property type="component" value="Unassembled WGS sequence"/>
</dbReference>
<name>A0A0A1UM86_9AGAM</name>
<accession>A0A0A1UM86</accession>
<evidence type="ECO:0000313" key="2">
    <source>
        <dbReference type="EMBL" id="EUC59891.1"/>
    </source>
</evidence>
<feature type="domain" description="CHAT" evidence="1">
    <location>
        <begin position="87"/>
        <end position="262"/>
    </location>
</feature>
<evidence type="ECO:0000313" key="3">
    <source>
        <dbReference type="Proteomes" id="UP000030108"/>
    </source>
</evidence>
<reference evidence="3" key="1">
    <citation type="journal article" date="2014" name="Genome Announc.">
        <title>Draft genome sequence of the plant-pathogenic soil fungus Rhizoctonia solani anastomosis group 3 strain Rhs1AP.</title>
        <authorList>
            <person name="Cubeta M.A."/>
            <person name="Thomas E."/>
            <person name="Dean R.A."/>
            <person name="Jabaji S."/>
            <person name="Neate S.M."/>
            <person name="Tavantzis S."/>
            <person name="Toda T."/>
            <person name="Vilgalys R."/>
            <person name="Bharathan N."/>
            <person name="Fedorova-Abrams N."/>
            <person name="Pakala S.B."/>
            <person name="Pakala S.M."/>
            <person name="Zafar N."/>
            <person name="Joardar V."/>
            <person name="Losada L."/>
            <person name="Nierman W.C."/>
        </authorList>
    </citation>
    <scope>NUCLEOTIDE SEQUENCE [LARGE SCALE GENOMIC DNA]</scope>
    <source>
        <strain evidence="3">AG-3</strain>
    </source>
</reference>
<sequence>MKAKDLIRTARYGVVVVINCYVDHCNALLVLPGQAHVSHIPLPNFTADKAHHARSEMENALRNKGVRERGVKILNQPGQNSNMASVLELLWKDIVKPILDFLGYIHDPPTAILPHITWCPTGVLSFLPLHAAGDYCQPRSRVFDYVISSYTPTLSVLLASSPSSLSPTSRVLAIGQANTPHNSPLPGTIHELKYLSAHTQNKAQYSQLTDKQATTSTVLDVMEHHDWVHLACHAHQNVGDPTKSGFHLHDGTLDLASINRRLFKIKA</sequence>
<dbReference type="AlphaFoldDB" id="A0A0A1UM86"/>
<gene>
    <name evidence="2" type="ORF">RSOL_332510</name>
</gene>
<organism evidence="2 3">
    <name type="scientific">Rhizoctonia solani AG-3 Rhs1AP</name>
    <dbReference type="NCBI Taxonomy" id="1086054"/>
    <lineage>
        <taxon>Eukaryota</taxon>
        <taxon>Fungi</taxon>
        <taxon>Dikarya</taxon>
        <taxon>Basidiomycota</taxon>
        <taxon>Agaricomycotina</taxon>
        <taxon>Agaricomycetes</taxon>
        <taxon>Cantharellales</taxon>
        <taxon>Ceratobasidiaceae</taxon>
        <taxon>Rhizoctonia</taxon>
    </lineage>
</organism>
<dbReference type="Pfam" id="PF12770">
    <property type="entry name" value="CHAT"/>
    <property type="match status" value="1"/>
</dbReference>
<dbReference type="InterPro" id="IPR024983">
    <property type="entry name" value="CHAT_dom"/>
</dbReference>
<protein>
    <submittedName>
        <fullName evidence="2">Aromatic di-alanine and TPR containing protein</fullName>
    </submittedName>
</protein>
<evidence type="ECO:0000259" key="1">
    <source>
        <dbReference type="Pfam" id="PF12770"/>
    </source>
</evidence>
<comment type="caution">
    <text evidence="2">The sequence shown here is derived from an EMBL/GenBank/DDBJ whole genome shotgun (WGS) entry which is preliminary data.</text>
</comment>
<dbReference type="EMBL" id="JATN01000321">
    <property type="protein sequence ID" value="EUC59891.1"/>
    <property type="molecule type" value="Genomic_DNA"/>
</dbReference>
<feature type="non-terminal residue" evidence="2">
    <location>
        <position position="267"/>
    </location>
</feature>